<evidence type="ECO:0000313" key="3">
    <source>
        <dbReference type="Proteomes" id="UP000585665"/>
    </source>
</evidence>
<proteinExistence type="predicted"/>
<keyword evidence="1" id="KW-1133">Transmembrane helix</keyword>
<dbReference type="Proteomes" id="UP000585665">
    <property type="component" value="Unassembled WGS sequence"/>
</dbReference>
<feature type="transmembrane region" description="Helical" evidence="1">
    <location>
        <begin position="38"/>
        <end position="58"/>
    </location>
</feature>
<organism evidence="2 3">
    <name type="scientific">Ameyamaea chiangmaiensis</name>
    <dbReference type="NCBI Taxonomy" id="442969"/>
    <lineage>
        <taxon>Bacteria</taxon>
        <taxon>Pseudomonadati</taxon>
        <taxon>Pseudomonadota</taxon>
        <taxon>Alphaproteobacteria</taxon>
        <taxon>Acetobacterales</taxon>
        <taxon>Acetobacteraceae</taxon>
        <taxon>Ameyamaea</taxon>
    </lineage>
</organism>
<dbReference type="RefSeq" id="WP_176614709.1">
    <property type="nucleotide sequence ID" value="NZ_JABXXR010000196.1"/>
</dbReference>
<keyword evidence="1" id="KW-0812">Transmembrane</keyword>
<accession>A0A850PBC5</accession>
<name>A0A850PBC5_9PROT</name>
<evidence type="ECO:0000256" key="1">
    <source>
        <dbReference type="SAM" id="Phobius"/>
    </source>
</evidence>
<gene>
    <name evidence="2" type="ORF">HUK82_14935</name>
</gene>
<evidence type="ECO:0000313" key="2">
    <source>
        <dbReference type="EMBL" id="NVN41845.1"/>
    </source>
</evidence>
<keyword evidence="3" id="KW-1185">Reference proteome</keyword>
<reference evidence="2 3" key="1">
    <citation type="submission" date="2020-06" db="EMBL/GenBank/DDBJ databases">
        <title>Description of novel acetic acid bacteria.</title>
        <authorList>
            <person name="Sombolestani A."/>
        </authorList>
    </citation>
    <scope>NUCLEOTIDE SEQUENCE [LARGE SCALE GENOMIC DNA]</scope>
    <source>
        <strain evidence="2 3">LMG 27010</strain>
    </source>
</reference>
<keyword evidence="1" id="KW-0472">Membrane</keyword>
<sequence>MARSRKAFIRLSVFAGATLAGFGLMILAWLAYIAGHASAPFLLVAGLIVCGVGFVALLSGQRHAYGTDVDDMDGG</sequence>
<dbReference type="AlphaFoldDB" id="A0A850PBC5"/>
<feature type="transmembrane region" description="Helical" evidence="1">
    <location>
        <begin position="7"/>
        <end position="32"/>
    </location>
</feature>
<protein>
    <submittedName>
        <fullName evidence="2">Uncharacterized protein</fullName>
    </submittedName>
</protein>
<dbReference type="EMBL" id="JABXXR010000196">
    <property type="protein sequence ID" value="NVN41845.1"/>
    <property type="molecule type" value="Genomic_DNA"/>
</dbReference>
<comment type="caution">
    <text evidence="2">The sequence shown here is derived from an EMBL/GenBank/DDBJ whole genome shotgun (WGS) entry which is preliminary data.</text>
</comment>